<evidence type="ECO:0000256" key="3">
    <source>
        <dbReference type="ARBA" id="ARBA00004275"/>
    </source>
</evidence>
<dbReference type="GO" id="GO:0051537">
    <property type="term" value="F:2 iron, 2 sulfur cluster binding"/>
    <property type="evidence" value="ECO:0007669"/>
    <property type="project" value="UniProtKB-KW"/>
</dbReference>
<sequence>MPSSVSEEIVFFVNGKKVVEAKAQPEMSLLCYLRNHRSKLGCGEGGCGACTVMISKYDHGSKKIKHFSANGCLMPLCAVDGMAVTTVEGIGSTKTVLHPVQERIAKCHGSQCGFCTPGIVMSMYALLRNNPLPTHKEMESAFEGNLCRCTGYRPILEGLKTFTQECCGKGMNGCCSKMDQNGTTNGTAQNGVLNGCKELFKATEFTPYDPTQEAIFPPELMLPDAAKPRNLCIRGDLSTWIRPTTLEELLELKTKYPQAKLVIGNTEIGIEMKFKKQNYPILLAPTHIPELNAVEHTAEGIRVGASVTLTNLEEVLDDACQSMPEYKTRWFTGILHMLKWFAGHQIRNVGAIGGNIMTASPISDLNPVLMAARCRLTLAAAGGKRRKVKLDENFFTGYRRTILQPNEILVDICIPFTEKHEYVFAFKQARRREDDIAIVNTGMRVLFDKETQPSSWKIRDCSFSFGGLAPTTVMAMKTMNGLTGRTWNESIVQEACQLLAEDLPLAPGAPGGQVEYRRSLASRFFFKFFLNVTLQLSNQEVTPKADLPKSFISGTGHFQRDVTYSTQTFQEVPSDQSIEDVVGRPVPHLAAAKQTTGEAVYCDDIPKYAGELYLGVVFSKRAHAKILGVDPSEALRQPGVKTYVGADDVPGRNASGPVIFDEEIFASEKVTCVGQIIGGIVAETQAQAQKAAGMVKVTYEDLPRIITIEEAISAESYLNPEPMCIQKGDLVTGFAESLHVLEGQMRVGGQEHLYLETQATIAVPKGEDGEMELFVSTQNPTLTQKLVASALGVPANRIVVRTKRMGGGFGGKETRNCSLSNVVAVAAAKVGKPVRCMLDRDEDMKSTGTRHPFLAKYKVGFTANGKIKALDVKMYSNAGNSLDLSKSVMERAIFHMENCYLIPNIRGRGYLCKTNIPSNTAFRGFGGPQGMMFAESWINDIAVTCGISQRRVRELNFYQEGDVTHFNQELASCHIQRVWDELVERCLYEKRREHIQAFNRENRWRKRGIALTPTKFGISFTATFMNQAGALVHVYTDGSVLLTHGGTEMGQGLHTKMRQIASRIFGIPVSKIHISETSTNTVANTSPTAASASSDLNGMAVKIACEQVMERLKPYKMENPKGKWEEWVEGGFVQGMGMFTLEEVRYSQTGLPWTQGPGAYKIPGFSDIPVEFYVHLLRSAPNEKAVFSSKAVGEPPLFLASSVFYAIKDAITFARRESGIEGIFRLDSPATSERMRMACVDQFTQQMSEFVMMSNKAMIQNDHEQEGEYGGVVNLSNHDLKTIGHLPKGVSPYTLLLSNNAISKVENLHYFIHLQQLSLANNHIVDIRGVSAATDLRVLDLSNNRIVSIEGLKSLKNLKTLLLHGNLISSLAVIKEQISCTVCTLSLADNDISDLNEKVVKILTGLREGRFRPPGPSLREVNYRPYLVYCCRNLRNLDGHLVHNDERILARLLDQAFSRIGHPCQGEHVELVSILHHIFSGSQKDPQAAEAQAREDMDNNTLLESESFFIPVPLSDEDQTESDDPIMTEEEALRLFSLAATIIQAHVRGYLVRKKFDFCQYRRRKYAAACIQAAWKGYRARTRDIKIVNIRNELRVQRLMSLINHLYSVLDREHEEAVKSREQFKLAIKHLWNQILEQTKLNEIQLHREQMKASIKIQAWWRGCMARKLFPRKRMNQDQVTVLFAICRQLQTQLNAVTSRINDLTKGKIQDKESQQEAEQTDSEGQDQFYDTLGQLDISKNSVEANLAEDPAFSPPIQHSNATLGPSPPRSLVEERDEKGELKSSDKNILVSAELESGGKFVSADTSLLFDPKLGNLAPFFGKLDHEAFGIALTECDQEESGMNIDNSSNGFEEESRVSSALPGMEEKSSSFPETKHCENDTDEALRGPSDLETERGDGEAARDEGDFLGERRSSSSLDQSEPHSEKVTSKPSVETDQVRENTAPRVRHPLADSQESDLTEKDLKWEASERKSLRASIPEIIVSSPVPTDDEGSDEGDTRDVQREVKRKQKERQGTAENHPYTDSAWKFSSSFQVMNSDQKLSECDTGNDEIRDDTSFNKERDLLEEFHENGLKSLSRVEGSLPLLVSNRRNPDGEGEDVTPKSNSVFHGNVSNLGERATSLLSQLRSEIANMKTARLSSASPDATATGVQSTLHSNLDPENVEKSSDELTTQESDTASKIYDVSEPEHVPAVTYRLPLFEDVDSTCTSLSLDDFLSDPVFENVVKDPVSDTGCEPKGTDE</sequence>
<dbReference type="Pfam" id="PF01315">
    <property type="entry name" value="Ald_Xan_dh_C"/>
    <property type="match status" value="1"/>
</dbReference>
<dbReference type="FunFam" id="3.30.365.10:FF:000002">
    <property type="entry name" value="Xanthine dehydrogenase oxidase"/>
    <property type="match status" value="1"/>
</dbReference>
<dbReference type="PROSITE" id="PS00559">
    <property type="entry name" value="MOLYBDOPTERIN_EUK"/>
    <property type="match status" value="1"/>
</dbReference>
<feature type="compositionally biased region" description="Basic and acidic residues" evidence="22">
    <location>
        <begin position="1959"/>
        <end position="1973"/>
    </location>
</feature>
<proteinExistence type="inferred from homology"/>
<dbReference type="Pfam" id="PF20256">
    <property type="entry name" value="MoCoBD_2"/>
    <property type="match status" value="2"/>
</dbReference>
<gene>
    <name evidence="24" type="primary">XDH</name>
    <name evidence="24" type="ORF">AWC38_SpisGene4513</name>
</gene>
<dbReference type="Pfam" id="PF12799">
    <property type="entry name" value="LRR_4"/>
    <property type="match status" value="1"/>
</dbReference>
<dbReference type="InterPro" id="IPR016166">
    <property type="entry name" value="FAD-bd_PCMH"/>
</dbReference>
<dbReference type="InterPro" id="IPR006058">
    <property type="entry name" value="2Fe2S_fd_BS"/>
</dbReference>
<dbReference type="SUPFAM" id="SSF52058">
    <property type="entry name" value="L domain-like"/>
    <property type="match status" value="1"/>
</dbReference>
<comment type="subunit">
    <text evidence="5">Homodimer.</text>
</comment>
<dbReference type="InterPro" id="IPR036318">
    <property type="entry name" value="FAD-bd_PCMH-like_sf"/>
</dbReference>
<dbReference type="InterPro" id="IPR016208">
    <property type="entry name" value="Ald_Oxase/xanthine_DH-like"/>
</dbReference>
<feature type="compositionally biased region" description="Basic and acidic residues" evidence="22">
    <location>
        <begin position="1893"/>
        <end position="1914"/>
    </location>
</feature>
<dbReference type="SMART" id="SM01092">
    <property type="entry name" value="CO_deh_flav_C"/>
    <property type="match status" value="1"/>
</dbReference>
<keyword evidence="17" id="KW-0520">NAD</keyword>
<evidence type="ECO:0000256" key="8">
    <source>
        <dbReference type="ARBA" id="ARBA00022614"/>
    </source>
</evidence>
<comment type="subcellular location">
    <subcellularLocation>
        <location evidence="3">Peroxisome</location>
    </subcellularLocation>
</comment>
<dbReference type="InterPro" id="IPR014307">
    <property type="entry name" value="Xanthine_DH_ssu"/>
</dbReference>
<dbReference type="SUPFAM" id="SSF54292">
    <property type="entry name" value="2Fe-2S ferredoxin-like"/>
    <property type="match status" value="1"/>
</dbReference>
<accession>A0A2B4SMV3</accession>
<evidence type="ECO:0000256" key="4">
    <source>
        <dbReference type="ARBA" id="ARBA00006849"/>
    </source>
</evidence>
<evidence type="ECO:0000256" key="13">
    <source>
        <dbReference type="ARBA" id="ARBA00022827"/>
    </source>
</evidence>
<comment type="catalytic activity">
    <reaction evidence="20">
        <text>xanthine + NAD(+) + H2O = urate + NADH + H(+)</text>
        <dbReference type="Rhea" id="RHEA:16669"/>
        <dbReference type="ChEBI" id="CHEBI:15377"/>
        <dbReference type="ChEBI" id="CHEBI:15378"/>
        <dbReference type="ChEBI" id="CHEBI:17712"/>
        <dbReference type="ChEBI" id="CHEBI:17775"/>
        <dbReference type="ChEBI" id="CHEBI:57540"/>
        <dbReference type="ChEBI" id="CHEBI:57945"/>
        <dbReference type="EC" id="1.17.1.4"/>
    </reaction>
</comment>
<evidence type="ECO:0000256" key="11">
    <source>
        <dbReference type="ARBA" id="ARBA00022723"/>
    </source>
</evidence>
<keyword evidence="14" id="KW-0560">Oxidoreductase</keyword>
<dbReference type="InterPro" id="IPR036856">
    <property type="entry name" value="Ald_Oxase/Xan_DH_a/b_sf"/>
</dbReference>
<dbReference type="FunFam" id="3.90.1170.50:FF:000001">
    <property type="entry name" value="Aldehyde oxidase 1"/>
    <property type="match status" value="1"/>
</dbReference>
<dbReference type="InterPro" id="IPR012675">
    <property type="entry name" value="Beta-grasp_dom_sf"/>
</dbReference>
<evidence type="ECO:0000256" key="22">
    <source>
        <dbReference type="SAM" id="MobiDB-lite"/>
    </source>
</evidence>
<dbReference type="Pfam" id="PF01799">
    <property type="entry name" value="Fer2_2"/>
    <property type="match status" value="1"/>
</dbReference>
<feature type="region of interest" description="Disordered" evidence="22">
    <location>
        <begin position="2086"/>
        <end position="2112"/>
    </location>
</feature>
<comment type="cofactor">
    <cofactor evidence="1">
        <name>Mo-molybdopterin</name>
        <dbReference type="ChEBI" id="CHEBI:71302"/>
    </cofactor>
</comment>
<evidence type="ECO:0000313" key="25">
    <source>
        <dbReference type="Proteomes" id="UP000225706"/>
    </source>
</evidence>
<dbReference type="PANTHER" id="PTHR45444:SF3">
    <property type="entry name" value="XANTHINE DEHYDROGENASE"/>
    <property type="match status" value="1"/>
</dbReference>
<dbReference type="InterPro" id="IPR036010">
    <property type="entry name" value="2Fe-2S_ferredoxin-like_sf"/>
</dbReference>
<feature type="compositionally biased region" description="Basic and acidic residues" evidence="22">
    <location>
        <begin position="1865"/>
        <end position="1886"/>
    </location>
</feature>
<comment type="cofactor">
    <cofactor evidence="19">
        <name>[2Fe-2S] cluster</name>
        <dbReference type="ChEBI" id="CHEBI:190135"/>
    </cofactor>
</comment>
<comment type="similarity">
    <text evidence="4">Belongs to the xanthine dehydrogenase family.</text>
</comment>
<dbReference type="InterPro" id="IPR002346">
    <property type="entry name" value="Mopterin_DH_FAD-bd"/>
</dbReference>
<dbReference type="FunFam" id="3.30.43.10:FF:000001">
    <property type="entry name" value="Xanthine dehydrogenase/oxidase"/>
    <property type="match status" value="1"/>
</dbReference>
<reference evidence="25" key="1">
    <citation type="journal article" date="2017" name="bioRxiv">
        <title>Comparative analysis of the genomes of Stylophora pistillata and Acropora digitifera provides evidence for extensive differences between species of corals.</title>
        <authorList>
            <person name="Voolstra C.R."/>
            <person name="Li Y."/>
            <person name="Liew Y.J."/>
            <person name="Baumgarten S."/>
            <person name="Zoccola D."/>
            <person name="Flot J.-F."/>
            <person name="Tambutte S."/>
            <person name="Allemand D."/>
            <person name="Aranda M."/>
        </authorList>
    </citation>
    <scope>NUCLEOTIDE SEQUENCE [LARGE SCALE GENOMIC DNA]</scope>
</reference>
<keyword evidence="8" id="KW-0433">Leucine-rich repeat</keyword>
<evidence type="ECO:0000259" key="23">
    <source>
        <dbReference type="PROSITE" id="PS51387"/>
    </source>
</evidence>
<feature type="compositionally biased region" description="Polar residues" evidence="22">
    <location>
        <begin position="2102"/>
        <end position="2112"/>
    </location>
</feature>
<comment type="catalytic activity">
    <reaction evidence="21">
        <text>hypoxanthine + NAD(+) + H2O = xanthine + NADH + H(+)</text>
        <dbReference type="Rhea" id="RHEA:24670"/>
        <dbReference type="ChEBI" id="CHEBI:15377"/>
        <dbReference type="ChEBI" id="CHEBI:15378"/>
        <dbReference type="ChEBI" id="CHEBI:17368"/>
        <dbReference type="ChEBI" id="CHEBI:17712"/>
        <dbReference type="ChEBI" id="CHEBI:57540"/>
        <dbReference type="ChEBI" id="CHEBI:57945"/>
        <dbReference type="EC" id="1.17.1.4"/>
    </reaction>
</comment>
<dbReference type="Pfam" id="PF00612">
    <property type="entry name" value="IQ"/>
    <property type="match status" value="3"/>
</dbReference>
<dbReference type="FunFam" id="3.30.390.50:FF:000001">
    <property type="entry name" value="Xanthine dehydrogenase oxidase"/>
    <property type="match status" value="1"/>
</dbReference>
<dbReference type="Gene3D" id="3.30.390.50">
    <property type="entry name" value="CO dehydrogenase flavoprotein, C-terminal domain"/>
    <property type="match status" value="1"/>
</dbReference>
<dbReference type="SMART" id="SM01008">
    <property type="entry name" value="Ald_Xan_dh_C"/>
    <property type="match status" value="1"/>
</dbReference>
<dbReference type="PROSITE" id="PS51387">
    <property type="entry name" value="FAD_PCMH"/>
    <property type="match status" value="1"/>
</dbReference>
<evidence type="ECO:0000256" key="5">
    <source>
        <dbReference type="ARBA" id="ARBA00011738"/>
    </source>
</evidence>
<comment type="caution">
    <text evidence="24">The sequence shown here is derived from an EMBL/GenBank/DDBJ whole genome shotgun (WGS) entry which is preliminary data.</text>
</comment>
<evidence type="ECO:0000256" key="7">
    <source>
        <dbReference type="ARBA" id="ARBA00022505"/>
    </source>
</evidence>
<dbReference type="Gene3D" id="3.80.10.10">
    <property type="entry name" value="Ribonuclease Inhibitor"/>
    <property type="match status" value="1"/>
</dbReference>
<evidence type="ECO:0000256" key="20">
    <source>
        <dbReference type="ARBA" id="ARBA00049017"/>
    </source>
</evidence>
<dbReference type="SUPFAM" id="SSF56176">
    <property type="entry name" value="FAD-binding/transporter-associated domain-like"/>
    <property type="match status" value="1"/>
</dbReference>
<dbReference type="SUPFAM" id="SSF54665">
    <property type="entry name" value="CO dehydrogenase molybdoprotein N-domain-like"/>
    <property type="match status" value="1"/>
</dbReference>
<comment type="cofactor">
    <cofactor evidence="2">
        <name>FAD</name>
        <dbReference type="ChEBI" id="CHEBI:57692"/>
    </cofactor>
</comment>
<dbReference type="Pfam" id="PF00111">
    <property type="entry name" value="Fer2"/>
    <property type="match status" value="1"/>
</dbReference>
<dbReference type="SUPFAM" id="SSF56003">
    <property type="entry name" value="Molybdenum cofactor-binding domain"/>
    <property type="match status" value="1"/>
</dbReference>
<evidence type="ECO:0000256" key="9">
    <source>
        <dbReference type="ARBA" id="ARBA00022630"/>
    </source>
</evidence>
<dbReference type="Gene3D" id="1.20.5.190">
    <property type="match status" value="1"/>
</dbReference>
<dbReference type="GO" id="GO:0071949">
    <property type="term" value="F:FAD binding"/>
    <property type="evidence" value="ECO:0007669"/>
    <property type="project" value="InterPro"/>
</dbReference>
<feature type="region of interest" description="Disordered" evidence="22">
    <location>
        <begin position="1840"/>
        <end position="2026"/>
    </location>
</feature>
<dbReference type="PROSITE" id="PS51450">
    <property type="entry name" value="LRR"/>
    <property type="match status" value="3"/>
</dbReference>
<feature type="region of interest" description="Disordered" evidence="22">
    <location>
        <begin position="1708"/>
        <end position="1727"/>
    </location>
</feature>
<dbReference type="SUPFAM" id="SSF55447">
    <property type="entry name" value="CO dehydrogenase flavoprotein C-terminal domain-like"/>
    <property type="match status" value="1"/>
</dbReference>
<evidence type="ECO:0000256" key="18">
    <source>
        <dbReference type="ARBA" id="ARBA00023140"/>
    </source>
</evidence>
<dbReference type="InterPro" id="IPR000674">
    <property type="entry name" value="Ald_Oxase/Xan_DH_a/b"/>
</dbReference>
<evidence type="ECO:0000256" key="12">
    <source>
        <dbReference type="ARBA" id="ARBA00022737"/>
    </source>
</evidence>
<dbReference type="InterPro" id="IPR025875">
    <property type="entry name" value="Leu-rich_rpt_4"/>
</dbReference>
<evidence type="ECO:0000256" key="17">
    <source>
        <dbReference type="ARBA" id="ARBA00023027"/>
    </source>
</evidence>
<dbReference type="EMBL" id="LSMT01000046">
    <property type="protein sequence ID" value="PFX30696.1"/>
    <property type="molecule type" value="Genomic_DNA"/>
</dbReference>
<dbReference type="InterPro" id="IPR001611">
    <property type="entry name" value="Leu-rich_rpt"/>
</dbReference>
<keyword evidence="11" id="KW-0479">Metal-binding</keyword>
<dbReference type="Gene3D" id="3.30.365.10">
    <property type="entry name" value="Aldehyde oxidase/xanthine dehydrogenase, molybdopterin binding domain"/>
    <property type="match status" value="4"/>
</dbReference>
<dbReference type="Pfam" id="PF00941">
    <property type="entry name" value="FAD_binding_5"/>
    <property type="match status" value="1"/>
</dbReference>
<dbReference type="InterPro" id="IPR022407">
    <property type="entry name" value="OxRdtase_Mopterin_BS"/>
</dbReference>
<feature type="compositionally biased region" description="Polar residues" evidence="22">
    <location>
        <begin position="2137"/>
        <end position="2156"/>
    </location>
</feature>
<evidence type="ECO:0000256" key="21">
    <source>
        <dbReference type="ARBA" id="ARBA00049517"/>
    </source>
</evidence>
<dbReference type="InterPro" id="IPR046867">
    <property type="entry name" value="AldOxase/xan_DH_MoCoBD2"/>
</dbReference>
<dbReference type="Gene3D" id="3.30.465.10">
    <property type="match status" value="1"/>
</dbReference>
<dbReference type="Gene3D" id="3.90.1170.50">
    <property type="entry name" value="Aldehyde oxidase/xanthine dehydrogenase, a/b hammerhead"/>
    <property type="match status" value="1"/>
</dbReference>
<dbReference type="NCBIfam" id="TIGR02963">
    <property type="entry name" value="xanthine_xdhA"/>
    <property type="match status" value="1"/>
</dbReference>
<dbReference type="InterPro" id="IPR008274">
    <property type="entry name" value="AldOxase/xan_DH_MoCoBD1"/>
</dbReference>
<dbReference type="InterPro" id="IPR016167">
    <property type="entry name" value="FAD-bd_PCMH_sub1"/>
</dbReference>
<dbReference type="SMART" id="SM00015">
    <property type="entry name" value="IQ"/>
    <property type="match status" value="3"/>
</dbReference>
<dbReference type="PROSITE" id="PS00197">
    <property type="entry name" value="2FE2S_FER_1"/>
    <property type="match status" value="1"/>
</dbReference>
<dbReference type="FunFam" id="3.10.20.30:FF:000015">
    <property type="entry name" value="Aldehyde oxidase 1"/>
    <property type="match status" value="1"/>
</dbReference>
<dbReference type="Gene3D" id="3.10.20.30">
    <property type="match status" value="1"/>
</dbReference>
<dbReference type="GO" id="GO:0004854">
    <property type="term" value="F:xanthine dehydrogenase activity"/>
    <property type="evidence" value="ECO:0007669"/>
    <property type="project" value="UniProtKB-EC"/>
</dbReference>
<dbReference type="SUPFAM" id="SSF47741">
    <property type="entry name" value="CO dehydrogenase ISP C-domain like"/>
    <property type="match status" value="1"/>
</dbReference>
<dbReference type="InterPro" id="IPR005107">
    <property type="entry name" value="CO_DH_flav_C"/>
</dbReference>
<keyword evidence="12" id="KW-0677">Repeat</keyword>
<evidence type="ECO:0000256" key="16">
    <source>
        <dbReference type="ARBA" id="ARBA00023014"/>
    </source>
</evidence>
<keyword evidence="10" id="KW-0001">2Fe-2S</keyword>
<dbReference type="STRING" id="50429.A0A2B4SMV3"/>
<evidence type="ECO:0000256" key="1">
    <source>
        <dbReference type="ARBA" id="ARBA00001924"/>
    </source>
</evidence>
<evidence type="ECO:0000256" key="19">
    <source>
        <dbReference type="ARBA" id="ARBA00034078"/>
    </source>
</evidence>
<dbReference type="InterPro" id="IPR000048">
    <property type="entry name" value="IQ_motif_EF-hand-BS"/>
</dbReference>
<dbReference type="InterPro" id="IPR016169">
    <property type="entry name" value="FAD-bd_PCMH_sub2"/>
</dbReference>
<dbReference type="FunFam" id="3.30.365.10:FF:000003">
    <property type="entry name" value="Aldehyde oxidase 1"/>
    <property type="match status" value="1"/>
</dbReference>
<dbReference type="InterPro" id="IPR002888">
    <property type="entry name" value="2Fe-2S-bd"/>
</dbReference>
<evidence type="ECO:0000313" key="24">
    <source>
        <dbReference type="EMBL" id="PFX30696.1"/>
    </source>
</evidence>
<name>A0A2B4SMV3_STYPI</name>
<dbReference type="GO" id="GO:0006145">
    <property type="term" value="P:purine nucleobase catabolic process"/>
    <property type="evidence" value="ECO:0007669"/>
    <property type="project" value="UniProtKB-ARBA"/>
</dbReference>
<keyword evidence="9" id="KW-0285">Flavoprotein</keyword>
<feature type="domain" description="FAD-binding PCMH-type" evidence="23">
    <location>
        <begin position="233"/>
        <end position="419"/>
    </location>
</feature>
<dbReference type="Pfam" id="PF02738">
    <property type="entry name" value="MoCoBD_1"/>
    <property type="match status" value="1"/>
</dbReference>
<dbReference type="EC" id="1.17.1.4" evidence="6"/>
<protein>
    <recommendedName>
        <fullName evidence="6">xanthine dehydrogenase</fullName>
        <ecNumber evidence="6">1.17.1.4</ecNumber>
    </recommendedName>
</protein>
<evidence type="ECO:0000256" key="6">
    <source>
        <dbReference type="ARBA" id="ARBA00013123"/>
    </source>
</evidence>
<evidence type="ECO:0000256" key="2">
    <source>
        <dbReference type="ARBA" id="ARBA00001974"/>
    </source>
</evidence>
<dbReference type="PROSITE" id="PS50096">
    <property type="entry name" value="IQ"/>
    <property type="match status" value="3"/>
</dbReference>
<organism evidence="24 25">
    <name type="scientific">Stylophora pistillata</name>
    <name type="common">Smooth cauliflower coral</name>
    <dbReference type="NCBI Taxonomy" id="50429"/>
    <lineage>
        <taxon>Eukaryota</taxon>
        <taxon>Metazoa</taxon>
        <taxon>Cnidaria</taxon>
        <taxon>Anthozoa</taxon>
        <taxon>Hexacorallia</taxon>
        <taxon>Scleractinia</taxon>
        <taxon>Astrocoeniina</taxon>
        <taxon>Pocilloporidae</taxon>
        <taxon>Stylophora</taxon>
    </lineage>
</organism>
<dbReference type="InterPro" id="IPR001041">
    <property type="entry name" value="2Fe-2S_ferredoxin-type"/>
</dbReference>
<feature type="region of interest" description="Disordered" evidence="22">
    <location>
        <begin position="2135"/>
        <end position="2184"/>
    </location>
</feature>
<dbReference type="CDD" id="cd23766">
    <property type="entry name" value="IQCG"/>
    <property type="match status" value="1"/>
</dbReference>
<dbReference type="Pfam" id="PF03450">
    <property type="entry name" value="CO_deh_flav_C"/>
    <property type="match status" value="1"/>
</dbReference>
<evidence type="ECO:0000256" key="10">
    <source>
        <dbReference type="ARBA" id="ARBA00022714"/>
    </source>
</evidence>
<dbReference type="Gene3D" id="1.10.150.120">
    <property type="entry name" value="[2Fe-2S]-binding domain"/>
    <property type="match status" value="1"/>
</dbReference>
<keyword evidence="7" id="KW-0500">Molybdenum</keyword>
<keyword evidence="25" id="KW-1185">Reference proteome</keyword>
<evidence type="ECO:0000256" key="15">
    <source>
        <dbReference type="ARBA" id="ARBA00023004"/>
    </source>
</evidence>
<dbReference type="FunFam" id="1.10.150.120:FF:000001">
    <property type="entry name" value="Aldehyde oxidase 1"/>
    <property type="match status" value="1"/>
</dbReference>
<dbReference type="GO" id="GO:0005777">
    <property type="term" value="C:peroxisome"/>
    <property type="evidence" value="ECO:0007669"/>
    <property type="project" value="UniProtKB-SubCell"/>
</dbReference>
<dbReference type="InterPro" id="IPR036683">
    <property type="entry name" value="CO_DH_flav_C_dom_sf"/>
</dbReference>
<dbReference type="InterPro" id="IPR036884">
    <property type="entry name" value="2Fe-2S-bd_dom_sf"/>
</dbReference>
<keyword evidence="15" id="KW-0408">Iron</keyword>
<keyword evidence="13" id="KW-0274">FAD</keyword>
<feature type="compositionally biased region" description="Polar residues" evidence="22">
    <location>
        <begin position="2169"/>
        <end position="2178"/>
    </location>
</feature>
<dbReference type="PANTHER" id="PTHR45444">
    <property type="entry name" value="XANTHINE DEHYDROGENASE"/>
    <property type="match status" value="1"/>
</dbReference>
<evidence type="ECO:0000256" key="14">
    <source>
        <dbReference type="ARBA" id="ARBA00023002"/>
    </source>
</evidence>
<dbReference type="FunFam" id="3.30.465.10:FF:000004">
    <property type="entry name" value="Xanthine dehydrogenase/oxidase"/>
    <property type="match status" value="1"/>
</dbReference>
<dbReference type="Gene3D" id="3.30.43.10">
    <property type="entry name" value="Uridine Diphospho-n-acetylenolpyruvylglucosamine Reductase, domain 2"/>
    <property type="match status" value="1"/>
</dbReference>
<dbReference type="GO" id="GO:0005506">
    <property type="term" value="F:iron ion binding"/>
    <property type="evidence" value="ECO:0007669"/>
    <property type="project" value="InterPro"/>
</dbReference>
<dbReference type="GO" id="GO:0043546">
    <property type="term" value="F:molybdopterin cofactor binding"/>
    <property type="evidence" value="ECO:0007669"/>
    <property type="project" value="InterPro"/>
</dbReference>
<feature type="compositionally biased region" description="Basic and acidic residues" evidence="22">
    <location>
        <begin position="1772"/>
        <end position="1785"/>
    </location>
</feature>
<dbReference type="OrthoDB" id="8300278at2759"/>
<dbReference type="InterPro" id="IPR032675">
    <property type="entry name" value="LRR_dom_sf"/>
</dbReference>
<keyword evidence="18" id="KW-0576">Peroxisome</keyword>
<dbReference type="Proteomes" id="UP000225706">
    <property type="component" value="Unassembled WGS sequence"/>
</dbReference>
<dbReference type="InterPro" id="IPR037165">
    <property type="entry name" value="AldOxase/xan_DH_Mopterin-bd_sf"/>
</dbReference>
<feature type="region of interest" description="Disordered" evidence="22">
    <location>
        <begin position="1751"/>
        <end position="1785"/>
    </location>
</feature>
<keyword evidence="16" id="KW-0411">Iron-sulfur</keyword>